<dbReference type="InterPro" id="IPR020846">
    <property type="entry name" value="MFS_dom"/>
</dbReference>
<feature type="transmembrane region" description="Helical" evidence="4">
    <location>
        <begin position="162"/>
        <end position="184"/>
    </location>
</feature>
<feature type="transmembrane region" description="Helical" evidence="4">
    <location>
        <begin position="135"/>
        <end position="156"/>
    </location>
</feature>
<dbReference type="GO" id="GO:0005886">
    <property type="term" value="C:plasma membrane"/>
    <property type="evidence" value="ECO:0007669"/>
    <property type="project" value="TreeGrafter"/>
</dbReference>
<gene>
    <name evidence="6" type="ORF">LP43_2238</name>
</gene>
<feature type="domain" description="Major facilitator superfamily (MFS) profile" evidence="5">
    <location>
        <begin position="8"/>
        <end position="383"/>
    </location>
</feature>
<dbReference type="GO" id="GO:0022857">
    <property type="term" value="F:transmembrane transporter activity"/>
    <property type="evidence" value="ECO:0007669"/>
    <property type="project" value="InterPro"/>
</dbReference>
<feature type="transmembrane region" description="Helical" evidence="4">
    <location>
        <begin position="101"/>
        <end position="123"/>
    </location>
</feature>
<feature type="transmembrane region" description="Helical" evidence="4">
    <location>
        <begin position="357"/>
        <end position="379"/>
    </location>
</feature>
<evidence type="ECO:0000256" key="4">
    <source>
        <dbReference type="SAM" id="Phobius"/>
    </source>
</evidence>
<organism evidence="6 7">
    <name type="scientific">Methylophaga thiooxydans</name>
    <dbReference type="NCBI Taxonomy" id="392484"/>
    <lineage>
        <taxon>Bacteria</taxon>
        <taxon>Pseudomonadati</taxon>
        <taxon>Pseudomonadota</taxon>
        <taxon>Gammaproteobacteria</taxon>
        <taxon>Thiotrichales</taxon>
        <taxon>Piscirickettsiaceae</taxon>
        <taxon>Methylophaga</taxon>
    </lineage>
</organism>
<name>A0A0A0BCR6_9GAMM</name>
<dbReference type="EMBL" id="JRQD01000005">
    <property type="protein sequence ID" value="KGM06363.1"/>
    <property type="molecule type" value="Genomic_DNA"/>
</dbReference>
<dbReference type="PANTHER" id="PTHR23537">
    <property type="match status" value="1"/>
</dbReference>
<evidence type="ECO:0000313" key="7">
    <source>
        <dbReference type="Proteomes" id="UP000029999"/>
    </source>
</evidence>
<dbReference type="PANTHER" id="PTHR23537:SF1">
    <property type="entry name" value="SUGAR TRANSPORTER"/>
    <property type="match status" value="1"/>
</dbReference>
<evidence type="ECO:0000256" key="2">
    <source>
        <dbReference type="ARBA" id="ARBA00022989"/>
    </source>
</evidence>
<feature type="transmembrane region" description="Helical" evidence="4">
    <location>
        <begin position="299"/>
        <end position="317"/>
    </location>
</feature>
<dbReference type="Gene3D" id="1.20.1250.20">
    <property type="entry name" value="MFS general substrate transporter like domains"/>
    <property type="match status" value="2"/>
</dbReference>
<dbReference type="InterPro" id="IPR036259">
    <property type="entry name" value="MFS_trans_sf"/>
</dbReference>
<evidence type="ECO:0000313" key="6">
    <source>
        <dbReference type="EMBL" id="KGM06363.1"/>
    </source>
</evidence>
<feature type="transmembrane region" description="Helical" evidence="4">
    <location>
        <begin position="205"/>
        <end position="231"/>
    </location>
</feature>
<accession>A0A0A0BCR6</accession>
<feature type="transmembrane region" description="Helical" evidence="4">
    <location>
        <begin position="9"/>
        <end position="28"/>
    </location>
</feature>
<feature type="transmembrane region" description="Helical" evidence="4">
    <location>
        <begin position="329"/>
        <end position="351"/>
    </location>
</feature>
<reference evidence="6 7" key="1">
    <citation type="submission" date="2014-09" db="EMBL/GenBank/DDBJ databases">
        <authorList>
            <person name="Grob C."/>
            <person name="Taubert M."/>
            <person name="Howat A.M."/>
            <person name="Burns O.J."/>
            <person name="Dixon J.L."/>
            <person name="Chen Y."/>
            <person name="Murrell J.C."/>
        </authorList>
    </citation>
    <scope>NUCLEOTIDE SEQUENCE [LARGE SCALE GENOMIC DNA]</scope>
    <source>
        <strain evidence="6">L4</strain>
    </source>
</reference>
<dbReference type="RefSeq" id="WP_036315327.1">
    <property type="nucleotide sequence ID" value="NZ_JRQD01000005.1"/>
</dbReference>
<dbReference type="SUPFAM" id="SSF103473">
    <property type="entry name" value="MFS general substrate transporter"/>
    <property type="match status" value="1"/>
</dbReference>
<dbReference type="InterPro" id="IPR010645">
    <property type="entry name" value="MFS_4"/>
</dbReference>
<evidence type="ECO:0000256" key="1">
    <source>
        <dbReference type="ARBA" id="ARBA00022692"/>
    </source>
</evidence>
<dbReference type="Pfam" id="PF06779">
    <property type="entry name" value="MFS_4"/>
    <property type="match status" value="1"/>
</dbReference>
<protein>
    <submittedName>
        <fullName evidence="6">Transporter, MFS superfamily</fullName>
    </submittedName>
</protein>
<evidence type="ECO:0000256" key="3">
    <source>
        <dbReference type="ARBA" id="ARBA00023136"/>
    </source>
</evidence>
<dbReference type="Proteomes" id="UP000029999">
    <property type="component" value="Unassembled WGS sequence"/>
</dbReference>
<dbReference type="PROSITE" id="PS50850">
    <property type="entry name" value="MFS"/>
    <property type="match status" value="1"/>
</dbReference>
<keyword evidence="2 4" id="KW-1133">Transmembrane helix</keyword>
<feature type="transmembrane region" description="Helical" evidence="4">
    <location>
        <begin position="48"/>
        <end position="64"/>
    </location>
</feature>
<feature type="transmembrane region" description="Helical" evidence="4">
    <location>
        <begin position="271"/>
        <end position="293"/>
    </location>
</feature>
<proteinExistence type="predicted"/>
<sequence>MQHITKTKVLLAGISALILSVGIARFAYTPFLPIMLEQTQLSTFTGGWLATFNYLGYLLGVLLISQINDLHYKFRFYRFNLVIALISTLGMGLTTDIMHWSFLRLIAGTSSTAGIILAAGFVMSWLKQHHYKAQLGIHFSGLGLGIVIPGLLIAVMNQHVDWAMQWIIMGLFGLVFFIPAWRWMPAPAAYQQSEIKTFKLPSKRWMNLMIAAYFCAGVGYVVSATFIVAILENMPALSGKGNWIWVILGMAAVPSCLIWDKISATIGEVTALILSYCVLLISIIIPALSSAFLLNLIGALLFGATFAGVVSLMLVFIGHKFSSNPAKAMAKLTISYGVAQIAAPAIAAYISTVTQTYTAALWLAAGAVFVGIVFLLLIYGEESRSQIN</sequence>
<dbReference type="STRING" id="392484.LP43_2238"/>
<dbReference type="AlphaFoldDB" id="A0A0A0BCR6"/>
<comment type="caution">
    <text evidence="6">The sequence shown here is derived from an EMBL/GenBank/DDBJ whole genome shotgun (WGS) entry which is preliminary data.</text>
</comment>
<feature type="transmembrane region" description="Helical" evidence="4">
    <location>
        <begin position="76"/>
        <end position="95"/>
    </location>
</feature>
<keyword evidence="1 4" id="KW-0812">Transmembrane</keyword>
<evidence type="ECO:0000259" key="5">
    <source>
        <dbReference type="PROSITE" id="PS50850"/>
    </source>
</evidence>
<feature type="transmembrane region" description="Helical" evidence="4">
    <location>
        <begin position="243"/>
        <end position="259"/>
    </location>
</feature>
<keyword evidence="3 4" id="KW-0472">Membrane</keyword>